<evidence type="ECO:0000313" key="12">
    <source>
        <dbReference type="Proteomes" id="UP000799424"/>
    </source>
</evidence>
<comment type="similarity">
    <text evidence="1">Belongs to the peptidase M43B family.</text>
</comment>
<evidence type="ECO:0000256" key="2">
    <source>
        <dbReference type="ARBA" id="ARBA00022670"/>
    </source>
</evidence>
<name>A0A6A7A858_9PLEO</name>
<keyword evidence="4 9" id="KW-0732">Signal</keyword>
<feature type="chain" id="PRO_5025444872" description="Peptidase M43 pregnancy-associated plasma-A domain-containing protein" evidence="9">
    <location>
        <begin position="24"/>
        <end position="587"/>
    </location>
</feature>
<dbReference type="GO" id="GO:0006508">
    <property type="term" value="P:proteolysis"/>
    <property type="evidence" value="ECO:0007669"/>
    <property type="project" value="UniProtKB-KW"/>
</dbReference>
<sequence length="587" mass="63804">MKFTIVQCTYFVTLLASLTFASPSIKSSTSLGRHSSSIKNISSISSSTNTSWAGVVATPTAPRNRTVSNTFVSTSSLVASSTRTPSATGKNATASNGDFLPYGLTEGAESTASIPPDVTTPEQHIAEQAVNKPRTAFSVADAWEIAIMETVMFDHFVNHALAPADVGMLTVPANVSSCSIALKKRGFVGGKNDVAGRSLVGSDQGKFVTAITFTIHYHYILSSYSAKTPLNLETRIRGSVEFLNKVYGPLGFTFKLGTIKYWQPAQSGSNSDWSQVTSGEDRLTKWQRQTHTAGKLNLTIWAVNQIKSEAGNLNGYARFPQDADKTPDLDGVVINQERITSDDAQTLVHEIGHWMGLRHTFGKVVENKADDCKTDDGLLGTTLTPGWKSVVWECSQVPCDGRPAEQTNNWMSYSKCRGSQITTGFTTDQKSAMFARVLKYRRGYFPGEYQVVDPDPTQRNTKRSSLQDLVDGQCPDLEKQMQAIVAQSTFCPKPCNVHVNTCDVTTAPTCIYPDPRASKPRAACACRPGYKANGYADGDTTKQWRLPILGQDHRVWVAEGVKCDAVCTGYGVNSCREVGEISKTCIG</sequence>
<keyword evidence="5" id="KW-0378">Hydrolase</keyword>
<evidence type="ECO:0000256" key="6">
    <source>
        <dbReference type="ARBA" id="ARBA00022833"/>
    </source>
</evidence>
<dbReference type="PANTHER" id="PTHR47466:SF1">
    <property type="entry name" value="METALLOPROTEASE MEP1 (AFU_ORTHOLOGUE AFUA_1G07730)-RELATED"/>
    <property type="match status" value="1"/>
</dbReference>
<feature type="domain" description="Peptidase M43 pregnancy-associated plasma-A" evidence="10">
    <location>
        <begin position="300"/>
        <end position="433"/>
    </location>
</feature>
<protein>
    <recommendedName>
        <fullName evidence="10">Peptidase M43 pregnancy-associated plasma-A domain-containing protein</fullName>
    </recommendedName>
</protein>
<dbReference type="GO" id="GO:0008237">
    <property type="term" value="F:metallopeptidase activity"/>
    <property type="evidence" value="ECO:0007669"/>
    <property type="project" value="UniProtKB-KW"/>
</dbReference>
<dbReference type="Gene3D" id="3.40.390.10">
    <property type="entry name" value="Collagenase (Catalytic Domain)"/>
    <property type="match status" value="1"/>
</dbReference>
<feature type="signal peptide" evidence="9">
    <location>
        <begin position="1"/>
        <end position="23"/>
    </location>
</feature>
<dbReference type="OrthoDB" id="3944226at2759"/>
<keyword evidence="2" id="KW-0645">Protease</keyword>
<evidence type="ECO:0000256" key="4">
    <source>
        <dbReference type="ARBA" id="ARBA00022729"/>
    </source>
</evidence>
<evidence type="ECO:0000256" key="8">
    <source>
        <dbReference type="ARBA" id="ARBA00023157"/>
    </source>
</evidence>
<evidence type="ECO:0000256" key="9">
    <source>
        <dbReference type="SAM" id="SignalP"/>
    </source>
</evidence>
<dbReference type="GO" id="GO:0046872">
    <property type="term" value="F:metal ion binding"/>
    <property type="evidence" value="ECO:0007669"/>
    <property type="project" value="UniProtKB-KW"/>
</dbReference>
<reference evidence="11" key="1">
    <citation type="journal article" date="2020" name="Stud. Mycol.">
        <title>101 Dothideomycetes genomes: a test case for predicting lifestyles and emergence of pathogens.</title>
        <authorList>
            <person name="Haridas S."/>
            <person name="Albert R."/>
            <person name="Binder M."/>
            <person name="Bloem J."/>
            <person name="Labutti K."/>
            <person name="Salamov A."/>
            <person name="Andreopoulos B."/>
            <person name="Baker S."/>
            <person name="Barry K."/>
            <person name="Bills G."/>
            <person name="Bluhm B."/>
            <person name="Cannon C."/>
            <person name="Castanera R."/>
            <person name="Culley D."/>
            <person name="Daum C."/>
            <person name="Ezra D."/>
            <person name="Gonzalez J."/>
            <person name="Henrissat B."/>
            <person name="Kuo A."/>
            <person name="Liang C."/>
            <person name="Lipzen A."/>
            <person name="Lutzoni F."/>
            <person name="Magnuson J."/>
            <person name="Mondo S."/>
            <person name="Nolan M."/>
            <person name="Ohm R."/>
            <person name="Pangilinan J."/>
            <person name="Park H.-J."/>
            <person name="Ramirez L."/>
            <person name="Alfaro M."/>
            <person name="Sun H."/>
            <person name="Tritt A."/>
            <person name="Yoshinaga Y."/>
            <person name="Zwiers L.-H."/>
            <person name="Turgeon B."/>
            <person name="Goodwin S."/>
            <person name="Spatafora J."/>
            <person name="Crous P."/>
            <person name="Grigoriev I."/>
        </authorList>
    </citation>
    <scope>NUCLEOTIDE SEQUENCE</scope>
    <source>
        <strain evidence="11">CBS 113818</strain>
    </source>
</reference>
<organism evidence="11 12">
    <name type="scientific">Ophiobolus disseminans</name>
    <dbReference type="NCBI Taxonomy" id="1469910"/>
    <lineage>
        <taxon>Eukaryota</taxon>
        <taxon>Fungi</taxon>
        <taxon>Dikarya</taxon>
        <taxon>Ascomycota</taxon>
        <taxon>Pezizomycotina</taxon>
        <taxon>Dothideomycetes</taxon>
        <taxon>Pleosporomycetidae</taxon>
        <taxon>Pleosporales</taxon>
        <taxon>Pleosporineae</taxon>
        <taxon>Phaeosphaeriaceae</taxon>
        <taxon>Ophiobolus</taxon>
    </lineage>
</organism>
<dbReference type="SUPFAM" id="SSF55486">
    <property type="entry name" value="Metalloproteases ('zincins'), catalytic domain"/>
    <property type="match status" value="1"/>
</dbReference>
<keyword evidence="8" id="KW-1015">Disulfide bond</keyword>
<evidence type="ECO:0000313" key="11">
    <source>
        <dbReference type="EMBL" id="KAF2828928.1"/>
    </source>
</evidence>
<proteinExistence type="inferred from homology"/>
<evidence type="ECO:0000256" key="1">
    <source>
        <dbReference type="ARBA" id="ARBA00008721"/>
    </source>
</evidence>
<keyword evidence="3" id="KW-0479">Metal-binding</keyword>
<evidence type="ECO:0000259" key="10">
    <source>
        <dbReference type="Pfam" id="PF05572"/>
    </source>
</evidence>
<evidence type="ECO:0000256" key="7">
    <source>
        <dbReference type="ARBA" id="ARBA00023049"/>
    </source>
</evidence>
<dbReference type="Proteomes" id="UP000799424">
    <property type="component" value="Unassembled WGS sequence"/>
</dbReference>
<evidence type="ECO:0000256" key="3">
    <source>
        <dbReference type="ARBA" id="ARBA00022723"/>
    </source>
</evidence>
<dbReference type="InterPro" id="IPR008754">
    <property type="entry name" value="Peptidase_M43"/>
</dbReference>
<keyword evidence="7" id="KW-0482">Metalloprotease</keyword>
<gene>
    <name evidence="11" type="ORF">CC86DRAFT_453700</name>
</gene>
<dbReference type="Pfam" id="PF05572">
    <property type="entry name" value="Peptidase_M43"/>
    <property type="match status" value="1"/>
</dbReference>
<accession>A0A6A7A858</accession>
<dbReference type="EMBL" id="MU006221">
    <property type="protein sequence ID" value="KAF2828928.1"/>
    <property type="molecule type" value="Genomic_DNA"/>
</dbReference>
<dbReference type="AlphaFoldDB" id="A0A6A7A858"/>
<dbReference type="InterPro" id="IPR024079">
    <property type="entry name" value="MetalloPept_cat_dom_sf"/>
</dbReference>
<evidence type="ECO:0000256" key="5">
    <source>
        <dbReference type="ARBA" id="ARBA00022801"/>
    </source>
</evidence>
<keyword evidence="6" id="KW-0862">Zinc</keyword>
<keyword evidence="12" id="KW-1185">Reference proteome</keyword>
<dbReference type="PANTHER" id="PTHR47466">
    <property type="match status" value="1"/>
</dbReference>